<evidence type="ECO:0000256" key="4">
    <source>
        <dbReference type="ARBA" id="ARBA00012564"/>
    </source>
</evidence>
<keyword evidence="14" id="KW-0732">Signal</keyword>
<accession>A0ABN2Q950</accession>
<reference evidence="17 18" key="1">
    <citation type="journal article" date="2019" name="Int. J. Syst. Evol. Microbiol.">
        <title>The Global Catalogue of Microorganisms (GCM) 10K type strain sequencing project: providing services to taxonomists for standard genome sequencing and annotation.</title>
        <authorList>
            <consortium name="The Broad Institute Genomics Platform"/>
            <consortium name="The Broad Institute Genome Sequencing Center for Infectious Disease"/>
            <person name="Wu L."/>
            <person name="Ma J."/>
        </authorList>
    </citation>
    <scope>NUCLEOTIDE SEQUENCE [LARGE SCALE GENOMIC DNA]</scope>
    <source>
        <strain evidence="17 18">JCM 15309</strain>
    </source>
</reference>
<dbReference type="InterPro" id="IPR014782">
    <property type="entry name" value="Peptidase_M1_dom"/>
</dbReference>
<dbReference type="Pfam" id="PF17900">
    <property type="entry name" value="Peptidase_M1_N"/>
    <property type="match status" value="1"/>
</dbReference>
<dbReference type="EC" id="3.4.11.2" evidence="4"/>
<evidence type="ECO:0000256" key="6">
    <source>
        <dbReference type="ARBA" id="ARBA00022670"/>
    </source>
</evidence>
<feature type="domain" description="Peptidase M1 membrane alanine aminopeptidase" evidence="15">
    <location>
        <begin position="333"/>
        <end position="474"/>
    </location>
</feature>
<feature type="compositionally biased region" description="Low complexity" evidence="13">
    <location>
        <begin position="221"/>
        <end position="236"/>
    </location>
</feature>
<feature type="compositionally biased region" description="Low complexity" evidence="13">
    <location>
        <begin position="29"/>
        <end position="47"/>
    </location>
</feature>
<organism evidence="17 18">
    <name type="scientific">Nocardioides panacihumi</name>
    <dbReference type="NCBI Taxonomy" id="400774"/>
    <lineage>
        <taxon>Bacteria</taxon>
        <taxon>Bacillati</taxon>
        <taxon>Actinomycetota</taxon>
        <taxon>Actinomycetes</taxon>
        <taxon>Propionibacteriales</taxon>
        <taxon>Nocardioidaceae</taxon>
        <taxon>Nocardioides</taxon>
    </lineage>
</organism>
<evidence type="ECO:0000256" key="12">
    <source>
        <dbReference type="ARBA" id="ARBA00031533"/>
    </source>
</evidence>
<gene>
    <name evidence="17" type="ORF">GCM10009798_03170</name>
</gene>
<sequence length="484" mass="53054">MRRIRIIAVATVMSVSPWLAACSGGSGGTAPTPGTGPATSTSAGPASYDDARSTPVEDSVYPDVGDPGVDALHYGLRVSWDPASKTLTGHESLLFRATADADHVQLDLAAAMVPTKVTLDGTAAAYTHPGKDLVLQRRVRAGHDYTLALDYAGTPTPVPAPSTRRDTPRLGLTVDPDGALWTMQEPYGAFTWYAVNDQPSDKAHYDIDVDAPTPMVGVSNGTLTDRSTSGGRTRTSWHLDEPTASYLVTLAVGDYQETKARSGSGVPISYWTTPDDTELLNNLQAAPPLLDWLEKKLGPFPFDSLGFVLVDSDSGMETQTMITLGRDPSDSEPDTLVHEMAHQWYGDLVTPSDWRDVWMNEGMAMYLQGAWQDEDWQLPPGDSLATWVPDEISSRRTAGPPGAYKHDHFAELNVYYGPALMWDALRKMVGDAVFWRLVRDWPAARAERSTGRDDYIRWVSQQTGRDLTSFFDRWLMSARSPLDR</sequence>
<evidence type="ECO:0000256" key="8">
    <source>
        <dbReference type="ARBA" id="ARBA00022801"/>
    </source>
</evidence>
<dbReference type="InterPro" id="IPR045357">
    <property type="entry name" value="Aminopeptidase_N-like_N"/>
</dbReference>
<evidence type="ECO:0000256" key="9">
    <source>
        <dbReference type="ARBA" id="ARBA00022833"/>
    </source>
</evidence>
<dbReference type="Pfam" id="PF01433">
    <property type="entry name" value="Peptidase_M1"/>
    <property type="match status" value="1"/>
</dbReference>
<keyword evidence="7" id="KW-0479">Metal-binding</keyword>
<evidence type="ECO:0000256" key="10">
    <source>
        <dbReference type="ARBA" id="ARBA00023049"/>
    </source>
</evidence>
<dbReference type="Gene3D" id="1.10.390.10">
    <property type="entry name" value="Neutral Protease Domain 2"/>
    <property type="match status" value="1"/>
</dbReference>
<evidence type="ECO:0000256" key="7">
    <source>
        <dbReference type="ARBA" id="ARBA00022723"/>
    </source>
</evidence>
<comment type="similarity">
    <text evidence="3">Belongs to the peptidase M1 family.</text>
</comment>
<keyword evidence="8" id="KW-0378">Hydrolase</keyword>
<dbReference type="InterPro" id="IPR027268">
    <property type="entry name" value="Peptidase_M4/M1_CTD_sf"/>
</dbReference>
<keyword evidence="9" id="KW-0862">Zinc</keyword>
<dbReference type="PANTHER" id="PTHR11533">
    <property type="entry name" value="PROTEASE M1 ZINC METALLOPROTEASE"/>
    <property type="match status" value="1"/>
</dbReference>
<evidence type="ECO:0000256" key="13">
    <source>
        <dbReference type="SAM" id="MobiDB-lite"/>
    </source>
</evidence>
<keyword evidence="6" id="KW-0645">Protease</keyword>
<dbReference type="RefSeq" id="WP_344041718.1">
    <property type="nucleotide sequence ID" value="NZ_BAAAPB010000001.1"/>
</dbReference>
<dbReference type="SUPFAM" id="SSF55486">
    <property type="entry name" value="Metalloproteases ('zincins'), catalytic domain"/>
    <property type="match status" value="1"/>
</dbReference>
<feature type="signal peptide" evidence="14">
    <location>
        <begin position="1"/>
        <end position="20"/>
    </location>
</feature>
<keyword evidence="18" id="KW-1185">Reference proteome</keyword>
<evidence type="ECO:0000259" key="15">
    <source>
        <dbReference type="Pfam" id="PF01433"/>
    </source>
</evidence>
<keyword evidence="10" id="KW-0482">Metalloprotease</keyword>
<dbReference type="SUPFAM" id="SSF63737">
    <property type="entry name" value="Leukotriene A4 hydrolase N-terminal domain"/>
    <property type="match status" value="1"/>
</dbReference>
<comment type="cofactor">
    <cofactor evidence="2">
        <name>Zn(2+)</name>
        <dbReference type="ChEBI" id="CHEBI:29105"/>
    </cofactor>
</comment>
<dbReference type="PRINTS" id="PR00756">
    <property type="entry name" value="ALADIPTASE"/>
</dbReference>
<comment type="caution">
    <text evidence="17">The sequence shown here is derived from an EMBL/GenBank/DDBJ whole genome shotgun (WGS) entry which is preliminary data.</text>
</comment>
<feature type="region of interest" description="Disordered" evidence="13">
    <location>
        <begin position="23"/>
        <end position="64"/>
    </location>
</feature>
<evidence type="ECO:0000313" key="17">
    <source>
        <dbReference type="EMBL" id="GAA1947439.1"/>
    </source>
</evidence>
<dbReference type="InterPro" id="IPR042097">
    <property type="entry name" value="Aminopeptidase_N-like_N_sf"/>
</dbReference>
<name>A0ABN2Q950_9ACTN</name>
<evidence type="ECO:0000256" key="1">
    <source>
        <dbReference type="ARBA" id="ARBA00000098"/>
    </source>
</evidence>
<dbReference type="InterPro" id="IPR050344">
    <property type="entry name" value="Peptidase_M1_aminopeptidases"/>
</dbReference>
<evidence type="ECO:0000259" key="16">
    <source>
        <dbReference type="Pfam" id="PF17900"/>
    </source>
</evidence>
<evidence type="ECO:0000256" key="11">
    <source>
        <dbReference type="ARBA" id="ARBA00029811"/>
    </source>
</evidence>
<evidence type="ECO:0000313" key="18">
    <source>
        <dbReference type="Proteomes" id="UP001500571"/>
    </source>
</evidence>
<evidence type="ECO:0000256" key="2">
    <source>
        <dbReference type="ARBA" id="ARBA00001947"/>
    </source>
</evidence>
<comment type="catalytic activity">
    <reaction evidence="1">
        <text>Release of an N-terminal amino acid, Xaa-|-Yaa- from a peptide, amide or arylamide. Xaa is preferably Ala, but may be most amino acids including Pro (slow action). When a terminal hydrophobic residue is followed by a prolyl residue, the two may be released as an intact Xaa-Pro dipeptide.</text>
        <dbReference type="EC" id="3.4.11.2"/>
    </reaction>
</comment>
<evidence type="ECO:0000256" key="3">
    <source>
        <dbReference type="ARBA" id="ARBA00010136"/>
    </source>
</evidence>
<dbReference type="PROSITE" id="PS51257">
    <property type="entry name" value="PROKAR_LIPOPROTEIN"/>
    <property type="match status" value="1"/>
</dbReference>
<dbReference type="CDD" id="cd09603">
    <property type="entry name" value="M1_APN_like"/>
    <property type="match status" value="1"/>
</dbReference>
<evidence type="ECO:0000256" key="14">
    <source>
        <dbReference type="SAM" id="SignalP"/>
    </source>
</evidence>
<proteinExistence type="inferred from homology"/>
<feature type="region of interest" description="Disordered" evidence="13">
    <location>
        <begin position="216"/>
        <end position="236"/>
    </location>
</feature>
<evidence type="ECO:0000256" key="5">
    <source>
        <dbReference type="ARBA" id="ARBA00015611"/>
    </source>
</evidence>
<dbReference type="Proteomes" id="UP001500571">
    <property type="component" value="Unassembled WGS sequence"/>
</dbReference>
<protein>
    <recommendedName>
        <fullName evidence="5">Aminopeptidase N</fullName>
        <ecNumber evidence="4">3.4.11.2</ecNumber>
    </recommendedName>
    <alternativeName>
        <fullName evidence="11">Alanine aminopeptidase</fullName>
    </alternativeName>
    <alternativeName>
        <fullName evidence="12">Lysyl aminopeptidase</fullName>
    </alternativeName>
</protein>
<dbReference type="EMBL" id="BAAAPB010000001">
    <property type="protein sequence ID" value="GAA1947439.1"/>
    <property type="molecule type" value="Genomic_DNA"/>
</dbReference>
<feature type="chain" id="PRO_5047121569" description="Aminopeptidase N" evidence="14">
    <location>
        <begin position="21"/>
        <end position="484"/>
    </location>
</feature>
<dbReference type="Gene3D" id="2.60.40.1730">
    <property type="entry name" value="tricorn interacting facor f3 domain"/>
    <property type="match status" value="1"/>
</dbReference>
<feature type="domain" description="Aminopeptidase N-like N-terminal" evidence="16">
    <location>
        <begin position="72"/>
        <end position="247"/>
    </location>
</feature>
<dbReference type="InterPro" id="IPR001930">
    <property type="entry name" value="Peptidase_M1"/>
</dbReference>